<accession>A0A6N9H3W6</accession>
<dbReference type="InterPro" id="IPR016181">
    <property type="entry name" value="Acyl_CoA_acyltransferase"/>
</dbReference>
<dbReference type="Proteomes" id="UP000469215">
    <property type="component" value="Unassembled WGS sequence"/>
</dbReference>
<feature type="domain" description="N-acetyltransferase" evidence="3">
    <location>
        <begin position="4"/>
        <end position="168"/>
    </location>
</feature>
<dbReference type="Pfam" id="PF00583">
    <property type="entry name" value="Acetyltransf_1"/>
    <property type="match status" value="1"/>
</dbReference>
<evidence type="ECO:0000313" key="5">
    <source>
        <dbReference type="Proteomes" id="UP000469215"/>
    </source>
</evidence>
<dbReference type="EMBL" id="WWEQ01000003">
    <property type="protein sequence ID" value="MYM18645.1"/>
    <property type="molecule type" value="Genomic_DNA"/>
</dbReference>
<dbReference type="GO" id="GO:0016747">
    <property type="term" value="F:acyltransferase activity, transferring groups other than amino-acyl groups"/>
    <property type="evidence" value="ECO:0007669"/>
    <property type="project" value="InterPro"/>
</dbReference>
<evidence type="ECO:0000256" key="1">
    <source>
        <dbReference type="ARBA" id="ARBA00022679"/>
    </source>
</evidence>
<dbReference type="SUPFAM" id="SSF55729">
    <property type="entry name" value="Acyl-CoA N-acyltransferases (Nat)"/>
    <property type="match status" value="1"/>
</dbReference>
<dbReference type="PROSITE" id="PS51186">
    <property type="entry name" value="GNAT"/>
    <property type="match status" value="1"/>
</dbReference>
<dbReference type="PANTHER" id="PTHR43072">
    <property type="entry name" value="N-ACETYLTRANSFERASE"/>
    <property type="match status" value="1"/>
</dbReference>
<name>A0A6N9H3W6_9MICO</name>
<keyword evidence="2" id="KW-0012">Acyltransferase</keyword>
<keyword evidence="1 4" id="KW-0808">Transferase</keyword>
<proteinExistence type="predicted"/>
<evidence type="ECO:0000259" key="3">
    <source>
        <dbReference type="PROSITE" id="PS51186"/>
    </source>
</evidence>
<comment type="caution">
    <text evidence="4">The sequence shown here is derived from an EMBL/GenBank/DDBJ whole genome shotgun (WGS) entry which is preliminary data.</text>
</comment>
<dbReference type="InterPro" id="IPR000182">
    <property type="entry name" value="GNAT_dom"/>
</dbReference>
<evidence type="ECO:0000256" key="2">
    <source>
        <dbReference type="ARBA" id="ARBA00023315"/>
    </source>
</evidence>
<dbReference type="Gene3D" id="3.40.630.30">
    <property type="match status" value="1"/>
</dbReference>
<evidence type="ECO:0000313" key="4">
    <source>
        <dbReference type="EMBL" id="MYM18645.1"/>
    </source>
</evidence>
<protein>
    <submittedName>
        <fullName evidence="4">GNAT family N-acetyltransferase</fullName>
    </submittedName>
</protein>
<gene>
    <name evidence="4" type="ORF">GSY69_01285</name>
</gene>
<organism evidence="4 5">
    <name type="scientific">Brevibacterium rongguiense</name>
    <dbReference type="NCBI Taxonomy" id="2695267"/>
    <lineage>
        <taxon>Bacteria</taxon>
        <taxon>Bacillati</taxon>
        <taxon>Actinomycetota</taxon>
        <taxon>Actinomycetes</taxon>
        <taxon>Micrococcales</taxon>
        <taxon>Brevibacteriaceae</taxon>
        <taxon>Brevibacterium</taxon>
    </lineage>
</organism>
<dbReference type="PANTHER" id="PTHR43072:SF23">
    <property type="entry name" value="UPF0039 PROTEIN C11D3.02C"/>
    <property type="match status" value="1"/>
</dbReference>
<sequence>MEGVSTRPMTPTDWPAVEAIYQAGIASGHATFETEPPPDWYTFASSKRPDLMLVAVGGDDCVLGWAAAGPVSTRAVYRGVVEHSVYVDPDAAGCGVGSRLLADFLGVADRSGVWTLQSSVFPENATSLRLHQRAGFRVVGRRELIGLMPCGPLAGQWRDTVLIERRVPKSG</sequence>
<dbReference type="AlphaFoldDB" id="A0A6N9H3W6"/>
<reference evidence="4 5" key="1">
    <citation type="submission" date="2020-01" db="EMBL/GenBank/DDBJ databases">
        <authorList>
            <person name="Deng T."/>
        </authorList>
    </citation>
    <scope>NUCLEOTIDE SEQUENCE [LARGE SCALE GENOMIC DNA]</scope>
    <source>
        <strain evidence="4 5">5221</strain>
    </source>
</reference>
<keyword evidence="5" id="KW-1185">Reference proteome</keyword>